<feature type="region of interest" description="Disordered" evidence="1">
    <location>
        <begin position="1"/>
        <end position="20"/>
    </location>
</feature>
<dbReference type="AlphaFoldDB" id="A0AAF1KR65"/>
<accession>A0AAF1KR65</accession>
<name>A0AAF1KR65_9HYPH</name>
<reference evidence="3" key="2">
    <citation type="journal article" date="2023" name="MicrobiologyOpen">
        <title>Genomics of the tumorigenes clade of the family Rhizobiaceae and description of Rhizobium rhododendri sp. nov.</title>
        <authorList>
            <person name="Kuzmanovic N."/>
            <person name="diCenzo G.C."/>
            <person name="Bunk B."/>
            <person name="Sproeer C."/>
            <person name="Fruehling A."/>
            <person name="Neumann-Schaal M."/>
            <person name="Overmann J."/>
            <person name="Smalla K."/>
        </authorList>
    </citation>
    <scope>NUCLEOTIDE SEQUENCE [LARGE SCALE GENOMIC DNA]</scope>
    <source>
        <strain evidence="3">1078</strain>
    </source>
</reference>
<feature type="compositionally biased region" description="Low complexity" evidence="1">
    <location>
        <begin position="1"/>
        <end position="16"/>
    </location>
</feature>
<evidence type="ECO:0000256" key="1">
    <source>
        <dbReference type="SAM" id="MobiDB-lite"/>
    </source>
</evidence>
<dbReference type="KEGG" id="rtu:PR017_10170"/>
<dbReference type="RefSeq" id="WP_111222682.1">
    <property type="nucleotide sequence ID" value="NZ_CP117255.1"/>
</dbReference>
<evidence type="ECO:0000313" key="2">
    <source>
        <dbReference type="EMBL" id="WFR94210.1"/>
    </source>
</evidence>
<dbReference type="Proteomes" id="UP000249499">
    <property type="component" value="Chromosome"/>
</dbReference>
<sequence length="89" mass="9995">MSTKSSAAPTPTTASAMDTPDFIRRLAEDQRIRSGSDLPLSCFIEQVKMQLKGRPANDVSRIPQDRIARRSVAHRHQTSELFKAWAMPE</sequence>
<gene>
    <name evidence="2" type="ORF">PR017_10170</name>
</gene>
<proteinExistence type="predicted"/>
<protein>
    <submittedName>
        <fullName evidence="2">Uncharacterized protein</fullName>
    </submittedName>
</protein>
<reference evidence="2 3" key="1">
    <citation type="journal article" date="2018" name="Sci. Rep.">
        <title>Rhizobium tumorigenes sp. nov., a novel plant tumorigenic bacterium isolated from cane gall tumors on thornless blackberry.</title>
        <authorList>
            <person name="Kuzmanovi N."/>
            <person name="Smalla K."/>
            <person name="Gronow S."/>
            <person name="PuBawska J."/>
        </authorList>
    </citation>
    <scope>NUCLEOTIDE SEQUENCE [LARGE SCALE GENOMIC DNA]</scope>
    <source>
        <strain evidence="2 3">1078</strain>
    </source>
</reference>
<evidence type="ECO:0000313" key="3">
    <source>
        <dbReference type="Proteomes" id="UP000249499"/>
    </source>
</evidence>
<dbReference type="EMBL" id="CP117255">
    <property type="protein sequence ID" value="WFR94210.1"/>
    <property type="molecule type" value="Genomic_DNA"/>
</dbReference>
<organism evidence="2 3">
    <name type="scientific">Rhizobium tumorigenes</name>
    <dbReference type="NCBI Taxonomy" id="2041385"/>
    <lineage>
        <taxon>Bacteria</taxon>
        <taxon>Pseudomonadati</taxon>
        <taxon>Pseudomonadota</taxon>
        <taxon>Alphaproteobacteria</taxon>
        <taxon>Hyphomicrobiales</taxon>
        <taxon>Rhizobiaceae</taxon>
        <taxon>Rhizobium/Agrobacterium group</taxon>
        <taxon>Rhizobium</taxon>
    </lineage>
</organism>
<keyword evidence="3" id="KW-1185">Reference proteome</keyword>